<keyword evidence="3" id="KW-0732">Signal</keyword>
<dbReference type="SUPFAM" id="SSF48452">
    <property type="entry name" value="TPR-like"/>
    <property type="match status" value="1"/>
</dbReference>
<comment type="subcellular location">
    <subcellularLocation>
        <location evidence="1">Cell outer membrane</location>
    </subcellularLocation>
</comment>
<evidence type="ECO:0000313" key="8">
    <source>
        <dbReference type="EMBL" id="SEL47176.1"/>
    </source>
</evidence>
<organism evidence="8 9">
    <name type="scientific">Olivibacter domesticus</name>
    <name type="common">Pseudosphingobacterium domesticum</name>
    <dbReference type="NCBI Taxonomy" id="407022"/>
    <lineage>
        <taxon>Bacteria</taxon>
        <taxon>Pseudomonadati</taxon>
        <taxon>Bacteroidota</taxon>
        <taxon>Sphingobacteriia</taxon>
        <taxon>Sphingobacteriales</taxon>
        <taxon>Sphingobacteriaceae</taxon>
        <taxon>Olivibacter</taxon>
    </lineage>
</organism>
<dbReference type="Gene3D" id="1.25.40.390">
    <property type="match status" value="1"/>
</dbReference>
<accession>A0A1H7QGW6</accession>
<keyword evidence="5" id="KW-0998">Cell outer membrane</keyword>
<dbReference type="RefSeq" id="WP_093324837.1">
    <property type="nucleotide sequence ID" value="NZ_FOAF01000002.1"/>
</dbReference>
<name>A0A1H7QGW6_OLID1</name>
<reference evidence="9" key="1">
    <citation type="submission" date="2016-10" db="EMBL/GenBank/DDBJ databases">
        <authorList>
            <person name="Varghese N."/>
            <person name="Submissions S."/>
        </authorList>
    </citation>
    <scope>NUCLEOTIDE SEQUENCE [LARGE SCALE GENOMIC DNA]</scope>
    <source>
        <strain evidence="9">DSM 18733</strain>
    </source>
</reference>
<evidence type="ECO:0000256" key="4">
    <source>
        <dbReference type="ARBA" id="ARBA00023136"/>
    </source>
</evidence>
<dbReference type="InterPro" id="IPR012944">
    <property type="entry name" value="SusD_RagB_dom"/>
</dbReference>
<dbReference type="Pfam" id="PF07980">
    <property type="entry name" value="SusD_RagB"/>
    <property type="match status" value="1"/>
</dbReference>
<feature type="domain" description="SusD-like N-terminal" evidence="7">
    <location>
        <begin position="93"/>
        <end position="218"/>
    </location>
</feature>
<dbReference type="AlphaFoldDB" id="A0A1H7QGW6"/>
<dbReference type="InterPro" id="IPR033985">
    <property type="entry name" value="SusD-like_N"/>
</dbReference>
<keyword evidence="4" id="KW-0472">Membrane</keyword>
<evidence type="ECO:0000256" key="5">
    <source>
        <dbReference type="ARBA" id="ARBA00023237"/>
    </source>
</evidence>
<dbReference type="InterPro" id="IPR011990">
    <property type="entry name" value="TPR-like_helical_dom_sf"/>
</dbReference>
<evidence type="ECO:0000259" key="7">
    <source>
        <dbReference type="Pfam" id="PF14322"/>
    </source>
</evidence>
<dbReference type="CDD" id="cd08977">
    <property type="entry name" value="SusD"/>
    <property type="match status" value="1"/>
</dbReference>
<evidence type="ECO:0000256" key="3">
    <source>
        <dbReference type="ARBA" id="ARBA00022729"/>
    </source>
</evidence>
<evidence type="ECO:0000259" key="6">
    <source>
        <dbReference type="Pfam" id="PF07980"/>
    </source>
</evidence>
<evidence type="ECO:0000256" key="1">
    <source>
        <dbReference type="ARBA" id="ARBA00004442"/>
    </source>
</evidence>
<dbReference type="OrthoDB" id="993981at2"/>
<protein>
    <submittedName>
        <fullName evidence="8">Starch-binding associating with outer membrane</fullName>
    </submittedName>
</protein>
<dbReference type="Pfam" id="PF14322">
    <property type="entry name" value="SusD-like_3"/>
    <property type="match status" value="1"/>
</dbReference>
<proteinExistence type="inferred from homology"/>
<dbReference type="Proteomes" id="UP000199421">
    <property type="component" value="Unassembled WGS sequence"/>
</dbReference>
<dbReference type="GO" id="GO:0009279">
    <property type="term" value="C:cell outer membrane"/>
    <property type="evidence" value="ECO:0007669"/>
    <property type="project" value="UniProtKB-SubCell"/>
</dbReference>
<dbReference type="EMBL" id="FOAF01000002">
    <property type="protein sequence ID" value="SEL47176.1"/>
    <property type="molecule type" value="Genomic_DNA"/>
</dbReference>
<gene>
    <name evidence="8" type="ORF">SAMN05661044_02588</name>
</gene>
<feature type="domain" description="RagB/SusD" evidence="6">
    <location>
        <begin position="340"/>
        <end position="491"/>
    </location>
</feature>
<evidence type="ECO:0000256" key="2">
    <source>
        <dbReference type="ARBA" id="ARBA00006275"/>
    </source>
</evidence>
<dbReference type="STRING" id="407022.SAMN05661044_02588"/>
<sequence length="492" mass="55516">MKTTLYTILLSSVIILSGCHDSLLNPTPESVLTESNYYNTSNDINLAVLGIYNRLQSRKPSDYQILEVPTDNLYLSANTLIEGTPEMDMLSVNATNPLIASFWEASYNGIFRANAVVTNIDKPTDYKEGERAQFDGEAKFMRALFYFDLVRLFGAVPKVTSILSVQEAVNIGRSPENEIFALIIADLEAAVNQLPSKAAIDNGRANKAAAMGLLIKVYVYLQQWDKAKIELDRFFGEFGSSFSLLNDFGALWKIASENNQEVLFSLNYIDGSNGHNLSTAFLPNSGVIGIASRGNEIALPSWSLHKKYLEDDTRKKATITEWWIPPNTPNVPAIWYPYVNKYAVPHTQGQSGLDLPILRYADIVLMNAEVLSHLGQYQEGLNEINKIRERAFGNSDHNYSIADINGEDSFLELLFLERQLEFAYENERWFDLKRSGNFEKIMVEEERLFNYASQQPVKIALKPQAYMMLFPIPQRQIDQSTTGVLTQNEGYN</sequence>
<comment type="similarity">
    <text evidence="2">Belongs to the SusD family.</text>
</comment>
<keyword evidence="9" id="KW-1185">Reference proteome</keyword>
<dbReference type="PROSITE" id="PS51257">
    <property type="entry name" value="PROKAR_LIPOPROTEIN"/>
    <property type="match status" value="1"/>
</dbReference>
<evidence type="ECO:0000313" key="9">
    <source>
        <dbReference type="Proteomes" id="UP000199421"/>
    </source>
</evidence>